<proteinExistence type="predicted"/>
<feature type="transmembrane region" description="Helical" evidence="1">
    <location>
        <begin position="33"/>
        <end position="54"/>
    </location>
</feature>
<dbReference type="AlphaFoldDB" id="A0A0H5Q1W7"/>
<keyword evidence="1" id="KW-0472">Membrane</keyword>
<accession>A0A0H5Q1W7</accession>
<keyword evidence="2" id="KW-0614">Plasmid</keyword>
<keyword evidence="1" id="KW-0812">Transmembrane</keyword>
<evidence type="ECO:0000313" key="2">
    <source>
        <dbReference type="EMBL" id="CRY95409.1"/>
    </source>
</evidence>
<keyword evidence="1" id="KW-1133">Transmembrane helix</keyword>
<protein>
    <submittedName>
        <fullName evidence="2">Uncharacterized protein</fullName>
    </submittedName>
</protein>
<organism evidence="2">
    <name type="scientific">uncultured prokaryote</name>
    <dbReference type="NCBI Taxonomy" id="198431"/>
    <lineage>
        <taxon>unclassified sequences</taxon>
        <taxon>environmental samples</taxon>
    </lineage>
</organism>
<name>A0A0H5Q1W7_9ZZZZ</name>
<evidence type="ECO:0000256" key="1">
    <source>
        <dbReference type="SAM" id="Phobius"/>
    </source>
</evidence>
<reference evidence="2" key="2">
    <citation type="submission" date="2015-07" db="EMBL/GenBank/DDBJ databases">
        <title>Plasmids, circular viruses and viroids from rat gut.</title>
        <authorList>
            <person name="Jorgensen T.J."/>
            <person name="Hansen M.A."/>
            <person name="Xu Z."/>
            <person name="Tabak M.A."/>
            <person name="Sorensen S.J."/>
            <person name="Hansen L.H."/>
        </authorList>
    </citation>
    <scope>NUCLEOTIDE SEQUENCE</scope>
    <source>
        <plasmid evidence="2">pRGRH0617</plasmid>
    </source>
</reference>
<reference evidence="2" key="1">
    <citation type="submission" date="2015-06" db="EMBL/GenBank/DDBJ databases">
        <authorList>
            <person name="Joergensen T."/>
        </authorList>
    </citation>
    <scope>NUCLEOTIDE SEQUENCE</scope>
    <source>
        <plasmid evidence="2">pRGRH0617</plasmid>
    </source>
</reference>
<sequence>MISANLSLAAGHFPAAATITPIKARKRLSEARLFKLGTLIVAAQIIFAVAVFVACNTFDAQTAATLAGCGMQGVL</sequence>
<dbReference type="EMBL" id="LN853246">
    <property type="protein sequence ID" value="CRY95409.1"/>
    <property type="molecule type" value="Genomic_DNA"/>
</dbReference>
<geneLocation type="plasmid" evidence="2">
    <name>pRGRH0617</name>
</geneLocation>